<feature type="non-terminal residue" evidence="3">
    <location>
        <position position="1"/>
    </location>
</feature>
<organism evidence="3">
    <name type="scientific">marine sediment metagenome</name>
    <dbReference type="NCBI Taxonomy" id="412755"/>
    <lineage>
        <taxon>unclassified sequences</taxon>
        <taxon>metagenomes</taxon>
        <taxon>ecological metagenomes</taxon>
    </lineage>
</organism>
<gene>
    <name evidence="3" type="ORF">LCGC14_2770930</name>
</gene>
<name>A0A0F8YW45_9ZZZZ</name>
<dbReference type="Pfam" id="PF01476">
    <property type="entry name" value="LysM"/>
    <property type="match status" value="2"/>
</dbReference>
<dbReference type="CDD" id="cd00118">
    <property type="entry name" value="LysM"/>
    <property type="match status" value="2"/>
</dbReference>
<accession>A0A0F8YW45</accession>
<reference evidence="3" key="1">
    <citation type="journal article" date="2015" name="Nature">
        <title>Complex archaea that bridge the gap between prokaryotes and eukaryotes.</title>
        <authorList>
            <person name="Spang A."/>
            <person name="Saw J.H."/>
            <person name="Jorgensen S.L."/>
            <person name="Zaremba-Niedzwiedzka K."/>
            <person name="Martijn J."/>
            <person name="Lind A.E."/>
            <person name="van Eijk R."/>
            <person name="Schleper C."/>
            <person name="Guy L."/>
            <person name="Ettema T.J."/>
        </authorList>
    </citation>
    <scope>NUCLEOTIDE SEQUENCE</scope>
</reference>
<dbReference type="PANTHER" id="PTHR34700:SF4">
    <property type="entry name" value="PHAGE-LIKE ELEMENT PBSX PROTEIN XKDP"/>
    <property type="match status" value="1"/>
</dbReference>
<feature type="domain" description="LysM" evidence="2">
    <location>
        <begin position="42"/>
        <end position="93"/>
    </location>
</feature>
<feature type="region of interest" description="Disordered" evidence="1">
    <location>
        <begin position="1"/>
        <end position="43"/>
    </location>
</feature>
<dbReference type="PROSITE" id="PS51782">
    <property type="entry name" value="LYSM"/>
    <property type="match status" value="1"/>
</dbReference>
<evidence type="ECO:0000256" key="1">
    <source>
        <dbReference type="SAM" id="MobiDB-lite"/>
    </source>
</evidence>
<evidence type="ECO:0000313" key="3">
    <source>
        <dbReference type="EMBL" id="KKK85672.1"/>
    </source>
</evidence>
<evidence type="ECO:0000259" key="2">
    <source>
        <dbReference type="PROSITE" id="PS51782"/>
    </source>
</evidence>
<proteinExistence type="predicted"/>
<dbReference type="EMBL" id="LAZR01051200">
    <property type="protein sequence ID" value="KKK85672.1"/>
    <property type="molecule type" value="Genomic_DNA"/>
</dbReference>
<comment type="caution">
    <text evidence="3">The sequence shown here is derived from an EMBL/GenBank/DDBJ whole genome shotgun (WGS) entry which is preliminary data.</text>
</comment>
<dbReference type="InterPro" id="IPR036779">
    <property type="entry name" value="LysM_dom_sf"/>
</dbReference>
<sequence length="191" mass="21842">EIGPFKAAMVWRDPTGDTETAGFNEIKPQPADQPSEPADSRRTYKVQPDDTLYEIARKFYGPNNGHLFKTIYEANRDRLPDASRVYVNQVLVIPPLASRAETASHGTATAAGRPGVRQMDMEELRQFVTARRTGRDKRIYVVQRGDNLTRIAYEMFNDTTRESVERLFEANRDKLRDRNILPEGMKLRIPS</sequence>
<dbReference type="SMART" id="SM00257">
    <property type="entry name" value="LysM"/>
    <property type="match status" value="2"/>
</dbReference>
<protein>
    <recommendedName>
        <fullName evidence="2">LysM domain-containing protein</fullName>
    </recommendedName>
</protein>
<dbReference type="InterPro" id="IPR052196">
    <property type="entry name" value="Bact_Kbp"/>
</dbReference>
<dbReference type="SUPFAM" id="SSF54106">
    <property type="entry name" value="LysM domain"/>
    <property type="match status" value="2"/>
</dbReference>
<dbReference type="AlphaFoldDB" id="A0A0F8YW45"/>
<dbReference type="InterPro" id="IPR018392">
    <property type="entry name" value="LysM"/>
</dbReference>
<dbReference type="Gene3D" id="3.10.350.10">
    <property type="entry name" value="LysM domain"/>
    <property type="match status" value="2"/>
</dbReference>
<dbReference type="PANTHER" id="PTHR34700">
    <property type="entry name" value="POTASSIUM BINDING PROTEIN KBP"/>
    <property type="match status" value="1"/>
</dbReference>